<name>A0ABY7H2G2_9BACT</name>
<dbReference type="EMBL" id="CP114040">
    <property type="protein sequence ID" value="WAS93378.1"/>
    <property type="molecule type" value="Genomic_DNA"/>
</dbReference>
<protein>
    <recommendedName>
        <fullName evidence="3">Transcriptional regulator, AbiEi antitoxin, Type IV TA system</fullName>
    </recommendedName>
</protein>
<reference evidence="1" key="1">
    <citation type="submission" date="2022-11" db="EMBL/GenBank/DDBJ databases">
        <title>Minimal conservation of predation-associated metabolite biosynthetic gene clusters underscores biosynthetic potential of Myxococcota including descriptions for ten novel species: Archangium lansinium sp. nov., Myxococcus landrumus sp. nov., Nannocystis bai.</title>
        <authorList>
            <person name="Ahearne A."/>
            <person name="Stevens C."/>
            <person name="Dowd S."/>
        </authorList>
    </citation>
    <scope>NUCLEOTIDE SEQUENCE</scope>
    <source>
        <strain evidence="1">Fl3</strain>
    </source>
</reference>
<evidence type="ECO:0000313" key="1">
    <source>
        <dbReference type="EMBL" id="WAS93378.1"/>
    </source>
</evidence>
<evidence type="ECO:0008006" key="3">
    <source>
        <dbReference type="Google" id="ProtNLM"/>
    </source>
</evidence>
<gene>
    <name evidence="1" type="ORF">O0S08_45110</name>
</gene>
<evidence type="ECO:0000313" key="2">
    <source>
        <dbReference type="Proteomes" id="UP001164459"/>
    </source>
</evidence>
<dbReference type="Proteomes" id="UP001164459">
    <property type="component" value="Chromosome"/>
</dbReference>
<proteinExistence type="predicted"/>
<organism evidence="1 2">
    <name type="scientific">Nannocystis punicea</name>
    <dbReference type="NCBI Taxonomy" id="2995304"/>
    <lineage>
        <taxon>Bacteria</taxon>
        <taxon>Pseudomonadati</taxon>
        <taxon>Myxococcota</taxon>
        <taxon>Polyangia</taxon>
        <taxon>Nannocystales</taxon>
        <taxon>Nannocystaceae</taxon>
        <taxon>Nannocystis</taxon>
    </lineage>
</organism>
<keyword evidence="2" id="KW-1185">Reference proteome</keyword>
<sequence length="207" mass="22983">MSVASSREAAIRALAQENRLLQPSDIKAAPDALAQAERSGALHRVIPGVYIGTQHRRHPLIEAAAWVLRSPSAVVCLLTAAIFYDLTTGFERGTWLFVPKGGSRPRSRVRELHVVQTSERFIDPAHDVDNGIASVEVHGVDLRITGPDRTVLDLLRYPKRVSSEQALEALRQRVTASDFQVPVFARLARRLATWDKVEPLIQGLMLR</sequence>
<accession>A0ABY7H2G2</accession>
<dbReference type="RefSeq" id="WP_269035710.1">
    <property type="nucleotide sequence ID" value="NZ_CP114040.1"/>
</dbReference>